<name>A0AAN1PHN5_9PROT</name>
<evidence type="ECO:0000313" key="1">
    <source>
        <dbReference type="EMBL" id="AXN00405.1"/>
    </source>
</evidence>
<reference evidence="1 2" key="1">
    <citation type="submission" date="2017-09" db="EMBL/GenBank/DDBJ databases">
        <authorList>
            <person name="Kim K.H."/>
            <person name="Chun B.H."/>
            <person name="Han G.S."/>
            <person name="Hyun S.G."/>
            <person name="Jeon C.O."/>
        </authorList>
    </citation>
    <scope>NUCLEOTIDE SEQUENCE [LARGE SCALE GENOMIC DNA]</scope>
    <source>
        <strain evidence="1 2">SH</strain>
    </source>
</reference>
<dbReference type="AlphaFoldDB" id="A0AAN1PHN5"/>
<proteinExistence type="predicted"/>
<dbReference type="RefSeq" id="WP_089178964.1">
    <property type="nucleotide sequence ID" value="NZ_CP023189.1"/>
</dbReference>
<accession>A0AAN1PHN5</accession>
<gene>
    <name evidence="1" type="ORF">CJF59_07605</name>
</gene>
<protein>
    <submittedName>
        <fullName evidence="1">Uncharacterized protein</fullName>
    </submittedName>
</protein>
<organism evidence="1 2">
    <name type="scientific">Acetobacter pomorum</name>
    <dbReference type="NCBI Taxonomy" id="65959"/>
    <lineage>
        <taxon>Bacteria</taxon>
        <taxon>Pseudomonadati</taxon>
        <taxon>Pseudomonadota</taxon>
        <taxon>Alphaproteobacteria</taxon>
        <taxon>Acetobacterales</taxon>
        <taxon>Acetobacteraceae</taxon>
        <taxon>Acetobacter</taxon>
    </lineage>
</organism>
<evidence type="ECO:0000313" key="2">
    <source>
        <dbReference type="Proteomes" id="UP000256572"/>
    </source>
</evidence>
<reference evidence="1 2" key="2">
    <citation type="submission" date="2018-08" db="EMBL/GenBank/DDBJ databases">
        <title>Acetobacter oryzifermentans sp. nov., isolated from Korea traditional vinegar and reclassification of Acetobacter pasteurianus subsp. ascendens (Henneberg 1898) as Acetobacter ascendens comb. nov.</title>
        <authorList>
            <person name="Cho G.Y."/>
            <person name="Lee S.H."/>
        </authorList>
    </citation>
    <scope>NUCLEOTIDE SEQUENCE [LARGE SCALE GENOMIC DNA]</scope>
    <source>
        <strain evidence="1 2">SH</strain>
    </source>
</reference>
<dbReference type="Proteomes" id="UP000256572">
    <property type="component" value="Chromosome"/>
</dbReference>
<dbReference type="EMBL" id="CP023189">
    <property type="protein sequence ID" value="AXN00405.1"/>
    <property type="molecule type" value="Genomic_DNA"/>
</dbReference>
<sequence>MLDIFRRKLRLSALIRMTWNDAAEDAAIRRAKPPKVDDFSAVRKSRLIARIAYSVCSESLGESAYFGWSGVQVEALLLVAAAFTFPLS</sequence>